<protein>
    <submittedName>
        <fullName evidence="1">Uncharacterized protein</fullName>
    </submittedName>
</protein>
<evidence type="ECO:0000313" key="1">
    <source>
        <dbReference type="EMBL" id="RIH83774.1"/>
    </source>
</evidence>
<reference evidence="1 2" key="1">
    <citation type="submission" date="2018-08" db="EMBL/GenBank/DDBJ databases">
        <title>Meiothermus terrae DSM 26712 genome sequencing project.</title>
        <authorList>
            <person name="Da Costa M.S."/>
            <person name="Albuquerque L."/>
            <person name="Raposo P."/>
            <person name="Froufe H.J.C."/>
            <person name="Barroso C.S."/>
            <person name="Egas C."/>
        </authorList>
    </citation>
    <scope>NUCLEOTIDE SEQUENCE [LARGE SCALE GENOMIC DNA]</scope>
    <source>
        <strain evidence="1 2">DSM 26712</strain>
    </source>
</reference>
<accession>A0A399EGH5</accession>
<dbReference type="AlphaFoldDB" id="A0A399EGH5"/>
<organism evidence="1 2">
    <name type="scientific">Calidithermus terrae</name>
    <dbReference type="NCBI Taxonomy" id="1408545"/>
    <lineage>
        <taxon>Bacteria</taxon>
        <taxon>Thermotogati</taxon>
        <taxon>Deinococcota</taxon>
        <taxon>Deinococci</taxon>
        <taxon>Thermales</taxon>
        <taxon>Thermaceae</taxon>
        <taxon>Calidithermus</taxon>
    </lineage>
</organism>
<comment type="caution">
    <text evidence="1">The sequence shown here is derived from an EMBL/GenBank/DDBJ whole genome shotgun (WGS) entry which is preliminary data.</text>
</comment>
<name>A0A399EGH5_9DEIN</name>
<sequence length="69" mass="7860">MITGSLGSRWLLLRSGLYKFHIALLYGDESNWIPFTISKIYFICLISININYHSLITNLQAIFPIGIAN</sequence>
<proteinExistence type="predicted"/>
<dbReference type="EMBL" id="QXDL01000085">
    <property type="protein sequence ID" value="RIH83774.1"/>
    <property type="molecule type" value="Genomic_DNA"/>
</dbReference>
<evidence type="ECO:0000313" key="2">
    <source>
        <dbReference type="Proteomes" id="UP000265715"/>
    </source>
</evidence>
<dbReference type="Proteomes" id="UP000265715">
    <property type="component" value="Unassembled WGS sequence"/>
</dbReference>
<keyword evidence="2" id="KW-1185">Reference proteome</keyword>
<gene>
    <name evidence="1" type="ORF">Mterra_02186</name>
</gene>